<proteinExistence type="predicted"/>
<evidence type="ECO:0000256" key="1">
    <source>
        <dbReference type="SAM" id="Coils"/>
    </source>
</evidence>
<feature type="compositionally biased region" description="Acidic residues" evidence="2">
    <location>
        <begin position="90"/>
        <end position="109"/>
    </location>
</feature>
<reference evidence="4" key="1">
    <citation type="journal article" date="2012" name="Science">
        <title>The Paleozoic origin of enzymatic lignin decomposition reconstructed from 31 fungal genomes.</title>
        <authorList>
            <person name="Floudas D."/>
            <person name="Binder M."/>
            <person name="Riley R."/>
            <person name="Barry K."/>
            <person name="Blanchette R.A."/>
            <person name="Henrissat B."/>
            <person name="Martinez A.T."/>
            <person name="Otillar R."/>
            <person name="Spatafora J.W."/>
            <person name="Yadav J.S."/>
            <person name="Aerts A."/>
            <person name="Benoit I."/>
            <person name="Boyd A."/>
            <person name="Carlson A."/>
            <person name="Copeland A."/>
            <person name="Coutinho P.M."/>
            <person name="de Vries R.P."/>
            <person name="Ferreira P."/>
            <person name="Findley K."/>
            <person name="Foster B."/>
            <person name="Gaskell J."/>
            <person name="Glotzer D."/>
            <person name="Gorecki P."/>
            <person name="Heitman J."/>
            <person name="Hesse C."/>
            <person name="Hori C."/>
            <person name="Igarashi K."/>
            <person name="Jurgens J.A."/>
            <person name="Kallen N."/>
            <person name="Kersten P."/>
            <person name="Kohler A."/>
            <person name="Kuees U."/>
            <person name="Kumar T.K.A."/>
            <person name="Kuo A."/>
            <person name="LaButti K."/>
            <person name="Larrondo L.F."/>
            <person name="Lindquist E."/>
            <person name="Ling A."/>
            <person name="Lombard V."/>
            <person name="Lucas S."/>
            <person name="Lundell T."/>
            <person name="Martin R."/>
            <person name="McLaughlin D.J."/>
            <person name="Morgenstern I."/>
            <person name="Morin E."/>
            <person name="Murat C."/>
            <person name="Nagy L.G."/>
            <person name="Nolan M."/>
            <person name="Ohm R.A."/>
            <person name="Patyshakuliyeva A."/>
            <person name="Rokas A."/>
            <person name="Ruiz-Duenas F.J."/>
            <person name="Sabat G."/>
            <person name="Salamov A."/>
            <person name="Samejima M."/>
            <person name="Schmutz J."/>
            <person name="Slot J.C."/>
            <person name="St John F."/>
            <person name="Stenlid J."/>
            <person name="Sun H."/>
            <person name="Sun S."/>
            <person name="Syed K."/>
            <person name="Tsang A."/>
            <person name="Wiebenga A."/>
            <person name="Young D."/>
            <person name="Pisabarro A."/>
            <person name="Eastwood D.C."/>
            <person name="Martin F."/>
            <person name="Cullen D."/>
            <person name="Grigoriev I.V."/>
            <person name="Hibbett D.S."/>
        </authorList>
    </citation>
    <scope>NUCLEOTIDE SEQUENCE [LARGE SCALE GENOMIC DNA]</scope>
    <source>
        <strain evidence="4">TFB10046</strain>
    </source>
</reference>
<evidence type="ECO:0000313" key="3">
    <source>
        <dbReference type="EMBL" id="EJD33045.1"/>
    </source>
</evidence>
<evidence type="ECO:0000256" key="2">
    <source>
        <dbReference type="SAM" id="MobiDB-lite"/>
    </source>
</evidence>
<organism evidence="3 4">
    <name type="scientific">Auricularia subglabra (strain TFB-10046 / SS5)</name>
    <name type="common">White-rot fungus</name>
    <name type="synonym">Auricularia delicata (strain TFB10046)</name>
    <dbReference type="NCBI Taxonomy" id="717982"/>
    <lineage>
        <taxon>Eukaryota</taxon>
        <taxon>Fungi</taxon>
        <taxon>Dikarya</taxon>
        <taxon>Basidiomycota</taxon>
        <taxon>Agaricomycotina</taxon>
        <taxon>Agaricomycetes</taxon>
        <taxon>Auriculariales</taxon>
        <taxon>Auriculariaceae</taxon>
        <taxon>Auricularia</taxon>
    </lineage>
</organism>
<accession>J0WMK5</accession>
<dbReference type="Proteomes" id="UP000006514">
    <property type="component" value="Unassembled WGS sequence"/>
</dbReference>
<dbReference type="KEGG" id="adl:AURDEDRAFT_177866"/>
<protein>
    <submittedName>
        <fullName evidence="3">Uncharacterized protein</fullName>
    </submittedName>
</protein>
<feature type="coiled-coil region" evidence="1">
    <location>
        <begin position="388"/>
        <end position="433"/>
    </location>
</feature>
<dbReference type="EMBL" id="JH688473">
    <property type="protein sequence ID" value="EJD33045.1"/>
    <property type="molecule type" value="Genomic_DNA"/>
</dbReference>
<name>J0WMK5_AURST</name>
<dbReference type="AlphaFoldDB" id="J0WMK5"/>
<dbReference type="InParanoid" id="J0WMK5"/>
<evidence type="ECO:0000313" key="4">
    <source>
        <dbReference type="Proteomes" id="UP000006514"/>
    </source>
</evidence>
<keyword evidence="4" id="KW-1185">Reference proteome</keyword>
<gene>
    <name evidence="3" type="ORF">AURDEDRAFT_177866</name>
</gene>
<feature type="compositionally biased region" description="Polar residues" evidence="2">
    <location>
        <begin position="225"/>
        <end position="238"/>
    </location>
</feature>
<feature type="region of interest" description="Disordered" evidence="2">
    <location>
        <begin position="221"/>
        <end position="246"/>
    </location>
</feature>
<feature type="region of interest" description="Disordered" evidence="2">
    <location>
        <begin position="82"/>
        <end position="110"/>
    </location>
</feature>
<keyword evidence="1" id="KW-0175">Coiled coil</keyword>
<sequence length="437" mass="47634">MKGHKGDACRGKKLTKSELERKAAAAEEVVLAAHTDAVSRRIDALIAVLLEENDGHVEPEVVMGALKDAGLTIPDNKTLEDFIPSAPYVDSDDDGENSEMDVADEDESEPAGHQLVVAQPVVEQVVVASPVTAQPVVEQLVVTQPVIQQQAVAHPVIQQQVAAQPVTGELLVAPPAMQQPNVEMQVVEQEVAEQPIVAQDIFQQVIDDALALVRGLPDVPVEGSASETSTQLPDSTAGTPIEPADGTSMDVDDVDDGKALVPAGPVNGILSMVTKPKYPKARTYRLRHGWKSTKRGLLPLDLERNGLKKSEYPTQSEKAKHTPRMFQAMAQKGDTIASRVDGWAFCMFQPKGGVGILRTWHSAQVETDVPTLPNEIRALVADRLRPFREQHTREVERKNQEMLQATHQLELVVLQKDIEVQRLRDELAAEKKKNSGA</sequence>